<evidence type="ECO:0000313" key="2">
    <source>
        <dbReference type="EMBL" id="QWS71056.1"/>
    </source>
</evidence>
<keyword evidence="2" id="KW-0695">RNA-directed DNA polymerase</keyword>
<sequence>MLSSTFKMKDLGHLTYFLGLEVHYEDHGFLLNQHKYIQDLIELAGL</sequence>
<feature type="domain" description="Reverse transcriptase Ty1/copia-type" evidence="1">
    <location>
        <begin position="1"/>
        <end position="45"/>
    </location>
</feature>
<proteinExistence type="predicted"/>
<name>A0A8F2IHC4_IPOBA</name>
<gene>
    <name evidence="2" type="primary">RVT_2</name>
</gene>
<protein>
    <submittedName>
        <fullName evidence="2">Reverse transcriptase RVT_2</fullName>
    </submittedName>
</protein>
<dbReference type="Pfam" id="PF07727">
    <property type="entry name" value="RVT_2"/>
    <property type="match status" value="1"/>
</dbReference>
<evidence type="ECO:0000259" key="1">
    <source>
        <dbReference type="Pfam" id="PF07727"/>
    </source>
</evidence>
<keyword evidence="2" id="KW-0548">Nucleotidyltransferase</keyword>
<accession>A0A8F2IHC4</accession>
<dbReference type="InterPro" id="IPR013103">
    <property type="entry name" value="RVT_2"/>
</dbReference>
<organism evidence="2">
    <name type="scientific">Ipomoea batatas</name>
    <name type="common">Sweet potato</name>
    <name type="synonym">Convolvulus batatas</name>
    <dbReference type="NCBI Taxonomy" id="4120"/>
    <lineage>
        <taxon>Eukaryota</taxon>
        <taxon>Viridiplantae</taxon>
        <taxon>Streptophyta</taxon>
        <taxon>Embryophyta</taxon>
        <taxon>Tracheophyta</taxon>
        <taxon>Spermatophyta</taxon>
        <taxon>Magnoliopsida</taxon>
        <taxon>eudicotyledons</taxon>
        <taxon>Gunneridae</taxon>
        <taxon>Pentapetalae</taxon>
        <taxon>asterids</taxon>
        <taxon>lamiids</taxon>
        <taxon>Solanales</taxon>
        <taxon>Convolvulaceae</taxon>
        <taxon>Ipomoeeae</taxon>
        <taxon>Ipomoea</taxon>
    </lineage>
</organism>
<keyword evidence="2" id="KW-0808">Transferase</keyword>
<dbReference type="EMBL" id="MW819731">
    <property type="protein sequence ID" value="QWS71056.1"/>
    <property type="molecule type" value="Genomic_DNA"/>
</dbReference>
<reference evidence="2" key="1">
    <citation type="submission" date="2021-03" db="EMBL/GenBank/DDBJ databases">
        <authorList>
            <person name="Zhang D."/>
        </authorList>
    </citation>
    <scope>NUCLEOTIDE SEQUENCE</scope>
    <source>
        <strain evidence="2">IbMYB1-3'UTR</strain>
    </source>
</reference>
<dbReference type="GO" id="GO:0003964">
    <property type="term" value="F:RNA-directed DNA polymerase activity"/>
    <property type="evidence" value="ECO:0007669"/>
    <property type="project" value="UniProtKB-KW"/>
</dbReference>
<dbReference type="AlphaFoldDB" id="A0A8F2IHC4"/>